<dbReference type="PROSITE" id="PS01047">
    <property type="entry name" value="HMA_1"/>
    <property type="match status" value="1"/>
</dbReference>
<dbReference type="Proteomes" id="UP000600449">
    <property type="component" value="Unassembled WGS sequence"/>
</dbReference>
<dbReference type="Pfam" id="PF00403">
    <property type="entry name" value="HMA"/>
    <property type="match status" value="1"/>
</dbReference>
<evidence type="ECO:0000313" key="3">
    <source>
        <dbReference type="EMBL" id="GGK36728.1"/>
    </source>
</evidence>
<protein>
    <recommendedName>
        <fullName evidence="2">HMA domain-containing protein</fullName>
    </recommendedName>
</protein>
<dbReference type="GO" id="GO:0046872">
    <property type="term" value="F:metal ion binding"/>
    <property type="evidence" value="ECO:0007669"/>
    <property type="project" value="UniProtKB-KW"/>
</dbReference>
<sequence>MDERHELLMNVEGMSCEGCTKAVRRIVERVDPRAEVAVDLEHGRARILTTAQALEIAAALDEGGYPAHAMTM</sequence>
<dbReference type="SUPFAM" id="SSF55008">
    <property type="entry name" value="HMA, heavy metal-associated domain"/>
    <property type="match status" value="1"/>
</dbReference>
<gene>
    <name evidence="3" type="ORF">GCM10011322_24660</name>
</gene>
<organism evidence="3 4">
    <name type="scientific">Salinarimonas ramus</name>
    <dbReference type="NCBI Taxonomy" id="690164"/>
    <lineage>
        <taxon>Bacteria</taxon>
        <taxon>Pseudomonadati</taxon>
        <taxon>Pseudomonadota</taxon>
        <taxon>Alphaproteobacteria</taxon>
        <taxon>Hyphomicrobiales</taxon>
        <taxon>Salinarimonadaceae</taxon>
        <taxon>Salinarimonas</taxon>
    </lineage>
</organism>
<keyword evidence="1" id="KW-0479">Metal-binding</keyword>
<dbReference type="InterPro" id="IPR017969">
    <property type="entry name" value="Heavy-metal-associated_CS"/>
</dbReference>
<dbReference type="PROSITE" id="PS50846">
    <property type="entry name" value="HMA_2"/>
    <property type="match status" value="1"/>
</dbReference>
<accession>A0A917Q934</accession>
<feature type="domain" description="HMA" evidence="2">
    <location>
        <begin position="5"/>
        <end position="68"/>
    </location>
</feature>
<reference evidence="3 4" key="1">
    <citation type="journal article" date="2014" name="Int. J. Syst. Evol. Microbiol.">
        <title>Complete genome sequence of Corynebacterium casei LMG S-19264T (=DSM 44701T), isolated from a smear-ripened cheese.</title>
        <authorList>
            <consortium name="US DOE Joint Genome Institute (JGI-PGF)"/>
            <person name="Walter F."/>
            <person name="Albersmeier A."/>
            <person name="Kalinowski J."/>
            <person name="Ruckert C."/>
        </authorList>
    </citation>
    <scope>NUCLEOTIDE SEQUENCE [LARGE SCALE GENOMIC DNA]</scope>
    <source>
        <strain evidence="3 4">CGMCC 1.9161</strain>
    </source>
</reference>
<dbReference type="Gene3D" id="3.30.70.100">
    <property type="match status" value="1"/>
</dbReference>
<evidence type="ECO:0000259" key="2">
    <source>
        <dbReference type="PROSITE" id="PS50846"/>
    </source>
</evidence>
<name>A0A917Q934_9HYPH</name>
<dbReference type="AlphaFoldDB" id="A0A917Q934"/>
<proteinExistence type="predicted"/>
<dbReference type="InterPro" id="IPR036163">
    <property type="entry name" value="HMA_dom_sf"/>
</dbReference>
<dbReference type="RefSeq" id="WP_188913316.1">
    <property type="nucleotide sequence ID" value="NZ_BMMF01000006.1"/>
</dbReference>
<dbReference type="InterPro" id="IPR006121">
    <property type="entry name" value="HMA_dom"/>
</dbReference>
<comment type="caution">
    <text evidence="3">The sequence shown here is derived from an EMBL/GenBank/DDBJ whole genome shotgun (WGS) entry which is preliminary data.</text>
</comment>
<evidence type="ECO:0000256" key="1">
    <source>
        <dbReference type="ARBA" id="ARBA00022723"/>
    </source>
</evidence>
<keyword evidence="4" id="KW-1185">Reference proteome</keyword>
<dbReference type="CDD" id="cd00371">
    <property type="entry name" value="HMA"/>
    <property type="match status" value="1"/>
</dbReference>
<evidence type="ECO:0000313" key="4">
    <source>
        <dbReference type="Proteomes" id="UP000600449"/>
    </source>
</evidence>
<dbReference type="EMBL" id="BMMF01000006">
    <property type="protein sequence ID" value="GGK36728.1"/>
    <property type="molecule type" value="Genomic_DNA"/>
</dbReference>